<dbReference type="InterPro" id="IPR051198">
    <property type="entry name" value="BchE-like"/>
</dbReference>
<sequence>MFHFDRPQSGDFGYCIQYPKKITTAFADIQEWKSMPLQITKRATLGERSSAPKIVTPHLQIRAIAVSAPECISGHKSGRALNSTDPVSLFNACRYAASLAKQRKGAWGNSNWGRLDKKLREHFLLMYSLDDMHRYENLIQASRPNILFIGAMTLCMPGAVECAKVARKMFGDRLLIVLGGRHVNETIYLADERKRLPSLVKHHRASPGRLIRECEIPPLFDVIISGEAEKLIAEIGELFSRCNQSPATFIAENLDMKTEGRWIADFPRIDNTLVSDGVPLKRDELPSVVGTFGVTASFDVFEGRMTSHIFSDTGPGCIYDCNFCSERRSIAGNIQDIQGAPRRLYNQLNETVSAVMQDHPSKGASAFVEDSIFLSGSPVAITQLCQLLEKAPLEVIFGGQFTIDQILRKKDVIQRLAKCGLRYIFIGLETLEPQEIGGMSKDVDGNKQTWKDRFLQALDFMAANHIDCGCALLFGLGEAHISRRNLLNGLIKLKQETGQPITLSANWAVQHPLRSSRESENENYLRWGTPEGELLEYFHRFGEASLEYPLPNVCAPQVGEVKEIILLLNEFEASDA</sequence>
<organism evidence="6 7">
    <name type="scientific">Pseudomonas putida ND6</name>
    <dbReference type="NCBI Taxonomy" id="231023"/>
    <lineage>
        <taxon>Bacteria</taxon>
        <taxon>Pseudomonadati</taxon>
        <taxon>Pseudomonadota</taxon>
        <taxon>Gammaproteobacteria</taxon>
        <taxon>Pseudomonadales</taxon>
        <taxon>Pseudomonadaceae</taxon>
        <taxon>Pseudomonas</taxon>
    </lineage>
</organism>
<dbReference type="SFLD" id="SFLDG01082">
    <property type="entry name" value="B12-binding_domain_containing"/>
    <property type="match status" value="1"/>
</dbReference>
<keyword evidence="3" id="KW-0479">Metal-binding</keyword>
<gene>
    <name evidence="6" type="ORF">YSA_08131</name>
</gene>
<dbReference type="Gene3D" id="3.20.20.70">
    <property type="entry name" value="Aldolase class I"/>
    <property type="match status" value="1"/>
</dbReference>
<keyword evidence="4" id="KW-0408">Iron</keyword>
<dbReference type="PANTHER" id="PTHR43409">
    <property type="entry name" value="ANAEROBIC MAGNESIUM-PROTOPORPHYRIN IX MONOMETHYL ESTER CYCLASE-RELATED"/>
    <property type="match status" value="1"/>
</dbReference>
<evidence type="ECO:0000313" key="7">
    <source>
        <dbReference type="Proteomes" id="UP000005268"/>
    </source>
</evidence>
<dbReference type="HOGENOM" id="CLU_037425_0_0_6"/>
<dbReference type="GO" id="GO:0051536">
    <property type="term" value="F:iron-sulfur cluster binding"/>
    <property type="evidence" value="ECO:0007669"/>
    <property type="project" value="UniProtKB-KW"/>
</dbReference>
<dbReference type="GO" id="GO:0046872">
    <property type="term" value="F:metal ion binding"/>
    <property type="evidence" value="ECO:0007669"/>
    <property type="project" value="UniProtKB-KW"/>
</dbReference>
<evidence type="ECO:0000256" key="4">
    <source>
        <dbReference type="ARBA" id="ARBA00023004"/>
    </source>
</evidence>
<evidence type="ECO:0008006" key="8">
    <source>
        <dbReference type="Google" id="ProtNLM"/>
    </source>
</evidence>
<proteinExistence type="predicted"/>
<dbReference type="EMBL" id="CP003588">
    <property type="protein sequence ID" value="AFK71167.1"/>
    <property type="molecule type" value="Genomic_DNA"/>
</dbReference>
<evidence type="ECO:0000313" key="6">
    <source>
        <dbReference type="EMBL" id="AFK71167.1"/>
    </source>
</evidence>
<dbReference type="InterPro" id="IPR030973">
    <property type="entry name" value="CHP04434"/>
</dbReference>
<protein>
    <recommendedName>
        <fullName evidence="8">B12-binding domain/radical SAM domain-containing protein</fullName>
    </recommendedName>
</protein>
<keyword evidence="2" id="KW-0949">S-adenosyl-L-methionine</keyword>
<dbReference type="NCBIfam" id="TIGR04434">
    <property type="entry name" value="rSAM_Pput_1520"/>
    <property type="match status" value="1"/>
</dbReference>
<evidence type="ECO:0000256" key="2">
    <source>
        <dbReference type="ARBA" id="ARBA00022691"/>
    </source>
</evidence>
<dbReference type="AlphaFoldDB" id="I3V096"/>
<dbReference type="SUPFAM" id="SSF102114">
    <property type="entry name" value="Radical SAM enzymes"/>
    <property type="match status" value="1"/>
</dbReference>
<name>I3V096_PSEPU</name>
<evidence type="ECO:0000256" key="3">
    <source>
        <dbReference type="ARBA" id="ARBA00022723"/>
    </source>
</evidence>
<dbReference type="InterPro" id="IPR013785">
    <property type="entry name" value="Aldolase_TIM"/>
</dbReference>
<evidence type="ECO:0000256" key="1">
    <source>
        <dbReference type="ARBA" id="ARBA00001966"/>
    </source>
</evidence>
<dbReference type="InterPro" id="IPR007197">
    <property type="entry name" value="rSAM"/>
</dbReference>
<dbReference type="InterPro" id="IPR058240">
    <property type="entry name" value="rSAM_sf"/>
</dbReference>
<dbReference type="GO" id="GO:0003824">
    <property type="term" value="F:catalytic activity"/>
    <property type="evidence" value="ECO:0007669"/>
    <property type="project" value="InterPro"/>
</dbReference>
<dbReference type="Proteomes" id="UP000005268">
    <property type="component" value="Chromosome"/>
</dbReference>
<comment type="cofactor">
    <cofactor evidence="1">
        <name>[4Fe-4S] cluster</name>
        <dbReference type="ChEBI" id="CHEBI:49883"/>
    </cofactor>
</comment>
<accession>I3V096</accession>
<dbReference type="SFLD" id="SFLDS00029">
    <property type="entry name" value="Radical_SAM"/>
    <property type="match status" value="1"/>
</dbReference>
<keyword evidence="5" id="KW-0411">Iron-sulfur</keyword>
<dbReference type="PATRIC" id="fig|231023.4.peg.3910"/>
<dbReference type="KEGG" id="ppi:YSA_08131"/>
<evidence type="ECO:0000256" key="5">
    <source>
        <dbReference type="ARBA" id="ARBA00023014"/>
    </source>
</evidence>
<reference evidence="6 7" key="1">
    <citation type="journal article" date="2012" name="J. Bacteriol.">
        <title>Complete Genome Sequence of the Naphthalene-Degrading Pseudomonas putida Strain ND6.</title>
        <authorList>
            <person name="Li S."/>
            <person name="Zhao H."/>
            <person name="Li Y."/>
            <person name="Niu S."/>
            <person name="Cai B."/>
        </authorList>
    </citation>
    <scope>NUCLEOTIDE SEQUENCE [LARGE SCALE GENOMIC DNA]</scope>
    <source>
        <strain evidence="6 7">ND6</strain>
    </source>
</reference>